<gene>
    <name evidence="2" type="ORF">M4V62_11570</name>
</gene>
<protein>
    <recommendedName>
        <fullName evidence="4">Major facilitator superfamily (MFS) profile domain-containing protein</fullName>
    </recommendedName>
</protein>
<keyword evidence="1" id="KW-1133">Transmembrane helix</keyword>
<proteinExistence type="predicted"/>
<keyword evidence="3" id="KW-1185">Reference proteome</keyword>
<feature type="transmembrane region" description="Helical" evidence="1">
    <location>
        <begin position="34"/>
        <end position="54"/>
    </location>
</feature>
<evidence type="ECO:0000256" key="1">
    <source>
        <dbReference type="SAM" id="Phobius"/>
    </source>
</evidence>
<evidence type="ECO:0008006" key="4">
    <source>
        <dbReference type="Google" id="ProtNLM"/>
    </source>
</evidence>
<evidence type="ECO:0000313" key="2">
    <source>
        <dbReference type="EMBL" id="UQT55682.1"/>
    </source>
</evidence>
<dbReference type="Proteomes" id="UP000829992">
    <property type="component" value="Chromosome"/>
</dbReference>
<dbReference type="RefSeq" id="WP_249587170.1">
    <property type="nucleotide sequence ID" value="NZ_BAAAQL010000008.1"/>
</dbReference>
<keyword evidence="1" id="KW-0812">Transmembrane</keyword>
<evidence type="ECO:0000313" key="3">
    <source>
        <dbReference type="Proteomes" id="UP000829992"/>
    </source>
</evidence>
<dbReference type="EMBL" id="CP097289">
    <property type="protein sequence ID" value="UQT55682.1"/>
    <property type="molecule type" value="Genomic_DNA"/>
</dbReference>
<name>A0ABY4PPG5_9ACTN</name>
<reference evidence="2 3" key="1">
    <citation type="submission" date="2022-05" db="EMBL/GenBank/DDBJ databases">
        <authorList>
            <person name="Zhou X."/>
            <person name="Li K."/>
            <person name="Man Y."/>
        </authorList>
    </citation>
    <scope>NUCLEOTIDE SEQUENCE [LARGE SCALE GENOMIC DNA]</scope>
    <source>
        <strain evidence="2 3">MS405</strain>
    </source>
</reference>
<sequence>MQRSVDQLGGSLGLAVLVGAVVGGGSTQVAAYRAAFAWAAVGVLVAAAGVAITARSRPRRGPA</sequence>
<accession>A0ABY4PPG5</accession>
<keyword evidence="1" id="KW-0472">Membrane</keyword>
<organism evidence="2 3">
    <name type="scientific">Streptomyces durmitorensis</name>
    <dbReference type="NCBI Taxonomy" id="319947"/>
    <lineage>
        <taxon>Bacteria</taxon>
        <taxon>Bacillati</taxon>
        <taxon>Actinomycetota</taxon>
        <taxon>Actinomycetes</taxon>
        <taxon>Kitasatosporales</taxon>
        <taxon>Streptomycetaceae</taxon>
        <taxon>Streptomyces</taxon>
    </lineage>
</organism>